<dbReference type="PROSITE" id="PS51194">
    <property type="entry name" value="HELICASE_CTER"/>
    <property type="match status" value="1"/>
</dbReference>
<dbReference type="Pfam" id="PF00271">
    <property type="entry name" value="Helicase_C"/>
    <property type="match status" value="1"/>
</dbReference>
<organism evidence="3 4">
    <name type="scientific">Shigella phage Sf11 SMD-2017</name>
    <dbReference type="NCBI Taxonomy" id="2282196"/>
    <lineage>
        <taxon>Viruses</taxon>
        <taxon>Duplodnaviria</taxon>
        <taxon>Heunggongvirae</taxon>
        <taxon>Uroviricota</taxon>
        <taxon>Caudoviricetes</taxon>
        <taxon>Cedarrivervirus</taxon>
        <taxon>Cedarrivervirus Sf11</taxon>
    </lineage>
</organism>
<dbReference type="InterPro" id="IPR050742">
    <property type="entry name" value="Helicase_Restrict-Modif_Enz"/>
</dbReference>
<evidence type="ECO:0000259" key="2">
    <source>
        <dbReference type="PROSITE" id="PS51194"/>
    </source>
</evidence>
<dbReference type="SUPFAM" id="SSF52540">
    <property type="entry name" value="P-loop containing nucleoside triphosphate hydrolases"/>
    <property type="match status" value="1"/>
</dbReference>
<dbReference type="GO" id="GO:0003677">
    <property type="term" value="F:DNA binding"/>
    <property type="evidence" value="ECO:0007669"/>
    <property type="project" value="InterPro"/>
</dbReference>
<dbReference type="Gene3D" id="3.40.50.300">
    <property type="entry name" value="P-loop containing nucleotide triphosphate hydrolases"/>
    <property type="match status" value="2"/>
</dbReference>
<feature type="domain" description="Helicase C-terminal" evidence="2">
    <location>
        <begin position="258"/>
        <end position="400"/>
    </location>
</feature>
<dbReference type="EMBL" id="MF158038">
    <property type="protein sequence ID" value="ATE85657.1"/>
    <property type="molecule type" value="Genomic_DNA"/>
</dbReference>
<dbReference type="InterPro" id="IPR014001">
    <property type="entry name" value="Helicase_ATP-bd"/>
</dbReference>
<dbReference type="PANTHER" id="PTHR47396:SF1">
    <property type="entry name" value="ATP-DEPENDENT HELICASE IRC3-RELATED"/>
    <property type="match status" value="1"/>
</dbReference>
<reference evidence="3 4" key="1">
    <citation type="submission" date="2017-05" db="EMBL/GenBank/DDBJ databases">
        <title>The isolation and characterization of 16 novel Shigella-infecting phages from the environment.</title>
        <authorList>
            <person name="Doore S.M."/>
            <person name="Schrad J.R."/>
            <person name="Dover J.A."/>
            <person name="Parent K.N."/>
        </authorList>
    </citation>
    <scope>NUCLEOTIDE SEQUENCE [LARGE SCALE GENOMIC DNA]</scope>
</reference>
<dbReference type="PANTHER" id="PTHR47396">
    <property type="entry name" value="TYPE I RESTRICTION ENZYME ECOKI R PROTEIN"/>
    <property type="match status" value="1"/>
</dbReference>
<keyword evidence="3" id="KW-0378">Hydrolase</keyword>
<keyword evidence="3" id="KW-0347">Helicase</keyword>
<dbReference type="InterPro" id="IPR006935">
    <property type="entry name" value="Helicase/UvrB_N"/>
</dbReference>
<dbReference type="Proteomes" id="UP000223389">
    <property type="component" value="Segment"/>
</dbReference>
<dbReference type="GO" id="GO:0005524">
    <property type="term" value="F:ATP binding"/>
    <property type="evidence" value="ECO:0007669"/>
    <property type="project" value="InterPro"/>
</dbReference>
<evidence type="ECO:0000313" key="4">
    <source>
        <dbReference type="Proteomes" id="UP000223389"/>
    </source>
</evidence>
<accession>A0A291AXA8</accession>
<dbReference type="SMART" id="SM00490">
    <property type="entry name" value="HELICc"/>
    <property type="match status" value="1"/>
</dbReference>
<evidence type="ECO:0000313" key="3">
    <source>
        <dbReference type="EMBL" id="ATE85657.1"/>
    </source>
</evidence>
<keyword evidence="4" id="KW-1185">Reference proteome</keyword>
<dbReference type="CDD" id="cd00046">
    <property type="entry name" value="SF2-N"/>
    <property type="match status" value="1"/>
</dbReference>
<proteinExistence type="predicted"/>
<gene>
    <name evidence="3" type="ORF">Sf11_gp10</name>
</gene>
<dbReference type="Pfam" id="PF04851">
    <property type="entry name" value="ResIII"/>
    <property type="match status" value="1"/>
</dbReference>
<dbReference type="PROSITE" id="PS51192">
    <property type="entry name" value="HELICASE_ATP_BIND_1"/>
    <property type="match status" value="1"/>
</dbReference>
<feature type="domain" description="Helicase ATP-binding" evidence="1">
    <location>
        <begin position="32"/>
        <end position="168"/>
    </location>
</feature>
<protein>
    <submittedName>
        <fullName evidence="3">Helicase</fullName>
    </submittedName>
</protein>
<dbReference type="GO" id="GO:0004386">
    <property type="term" value="F:helicase activity"/>
    <property type="evidence" value="ECO:0007669"/>
    <property type="project" value="UniProtKB-KW"/>
</dbReference>
<keyword evidence="3" id="KW-0067">ATP-binding</keyword>
<keyword evidence="3" id="KW-0547">Nucleotide-binding</keyword>
<dbReference type="InterPro" id="IPR001650">
    <property type="entry name" value="Helicase_C-like"/>
</dbReference>
<sequence length="636" mass="71979">MTGPFVALFIREDTMKVQLRTYQQEAVDSVIGHIRSSVSSCMIILPTGSGKSVVVASIADWVFKNTGKRVLCVAPTSELVVQNRQRYLSLTGEPASMFSAKAGPKNLRHPVVFGSPVTIKNSIEMFGDKYGAVIIDECDGITPTIKFIINEMKRRNPKLRVIGMTATPYRLGTGYIYKEHYLDGPTDEETAIDPYYDKVVYELEAKFLIEHGYLTPPVTEPVFDEYDTSCLEKDKLGRYTTASVEKAMVGKGRKTSRIVEDIIRRSVNRRGTMIFASTKKHAMEIMESLPPGSYSYVFGDMPTAERNKAISDFKTQKVKYIVNQNILTVGVDVPHCDHIAVMRATESPRLYQQIIGRGTRLYEGKEDFLVSDYAGNIQRHFSETGDLFTPEIKATRKKPSVPMDVKCPLCGFINEFGVRPNPENLEVDKEGYWLDLAGDRVMIDIFDKSGEKIGSKPMPAHFGRRCKNYVMQGPLREMHRCTYKWSVKECPDCGFENDIAARNCTSCGAEIIDPNQKLKEEADRLDSSPYATKQSSVTMMNIMKHYVSSGEDLVHVKFAIEQKPFFVSKFYNPNSEKEWMKKEWEEFCGKCFGESDMSIDDAIAKRDEAVAPSVIMFRRDKGSKYFNVKGMYWGVL</sequence>
<dbReference type="GO" id="GO:0016787">
    <property type="term" value="F:hydrolase activity"/>
    <property type="evidence" value="ECO:0007669"/>
    <property type="project" value="InterPro"/>
</dbReference>
<evidence type="ECO:0000259" key="1">
    <source>
        <dbReference type="PROSITE" id="PS51192"/>
    </source>
</evidence>
<dbReference type="InterPro" id="IPR027417">
    <property type="entry name" value="P-loop_NTPase"/>
</dbReference>
<dbReference type="SMART" id="SM00487">
    <property type="entry name" value="DEXDc"/>
    <property type="match status" value="1"/>
</dbReference>
<name>A0A291AXA8_9CAUD</name>